<evidence type="ECO:0000256" key="1">
    <source>
        <dbReference type="ARBA" id="ARBA00022801"/>
    </source>
</evidence>
<evidence type="ECO:0000259" key="3">
    <source>
        <dbReference type="PROSITE" id="PS51724"/>
    </source>
</evidence>
<keyword evidence="1" id="KW-0378">Hydrolase</keyword>
<organism evidence="4 5">
    <name type="scientific">Claveliimonas bilis</name>
    <dbReference type="NCBI Taxonomy" id="3028070"/>
    <lineage>
        <taxon>Bacteria</taxon>
        <taxon>Bacillati</taxon>
        <taxon>Bacillota</taxon>
        <taxon>Clostridia</taxon>
        <taxon>Lachnospirales</taxon>
        <taxon>Lachnospiraceae</taxon>
        <taxon>Claveliimonas</taxon>
    </lineage>
</organism>
<dbReference type="Pfam" id="PF01520">
    <property type="entry name" value="Amidase_3"/>
    <property type="match status" value="1"/>
</dbReference>
<sequence>MAYSIMLDAGHGGRDPGAVYNGRQEKDDTLRLALAVGEILQNRGIDVEYTRTTDVYETPYEKAMEANQAGVDLFISIHRNSFPRDNEVSGVESLVYDLSGLKYQIAEAINEELATIGFVDLGVKARPNLVVLKRTKMPAVLVEAGFINSDTDNMLFDQNFDDIALAIAEGILDTLQRNGLIEGSADTSGSVNGSGNSGMTGGNTDSQYENNEFENAVVHDYRVQVGAFRNRTYAERLRGELLEQDFPAYIEDSDGYLRVQVGGYDTLEEAADMERRLKRAGYSTVIVS</sequence>
<reference evidence="5" key="1">
    <citation type="journal article" date="2023" name="Int. J. Syst. Evol. Microbiol.">
        <title>Claveliimonas bilis gen. nov., sp. nov., deoxycholic acid-producing bacteria isolated from human faeces, and reclassification of Sellimonas monacensis Zenner et al. 2021 as Claveliimonas monacensis comb. nov.</title>
        <authorList>
            <person name="Hisatomi A."/>
            <person name="Kastawa N.W.E.P.G."/>
            <person name="Song I."/>
            <person name="Ohkuma M."/>
            <person name="Fukiya S."/>
            <person name="Sakamoto M."/>
        </authorList>
    </citation>
    <scope>NUCLEOTIDE SEQUENCE [LARGE SCALE GENOMIC DNA]</scope>
    <source>
        <strain evidence="5">12BBH14</strain>
    </source>
</reference>
<evidence type="ECO:0000256" key="2">
    <source>
        <dbReference type="SAM" id="MobiDB-lite"/>
    </source>
</evidence>
<keyword evidence="5" id="KW-1185">Reference proteome</keyword>
<dbReference type="SMART" id="SM00646">
    <property type="entry name" value="Ami_3"/>
    <property type="match status" value="1"/>
</dbReference>
<dbReference type="CDD" id="cd02696">
    <property type="entry name" value="MurNAc-LAA"/>
    <property type="match status" value="1"/>
</dbReference>
<gene>
    <name evidence="4" type="ORF">Lac1_27870</name>
</gene>
<dbReference type="PROSITE" id="PS51724">
    <property type="entry name" value="SPOR"/>
    <property type="match status" value="1"/>
</dbReference>
<evidence type="ECO:0000313" key="4">
    <source>
        <dbReference type="EMBL" id="BDZ78604.1"/>
    </source>
</evidence>
<protein>
    <recommendedName>
        <fullName evidence="3">SPOR domain-containing protein</fullName>
    </recommendedName>
</protein>
<dbReference type="InterPro" id="IPR002508">
    <property type="entry name" value="MurNAc-LAA_cat"/>
</dbReference>
<accession>A0ABN6YYW1</accession>
<dbReference type="PANTHER" id="PTHR30404:SF0">
    <property type="entry name" value="N-ACETYLMURAMOYL-L-ALANINE AMIDASE AMIC"/>
    <property type="match status" value="1"/>
</dbReference>
<feature type="domain" description="SPOR" evidence="3">
    <location>
        <begin position="215"/>
        <end position="288"/>
    </location>
</feature>
<dbReference type="Pfam" id="PF05036">
    <property type="entry name" value="SPOR"/>
    <property type="match status" value="1"/>
</dbReference>
<dbReference type="RefSeq" id="WP_230105097.1">
    <property type="nucleotide sequence ID" value="NZ_AP024845.1"/>
</dbReference>
<name>A0ABN6YYW1_9FIRM</name>
<proteinExistence type="predicted"/>
<dbReference type="InterPro" id="IPR007730">
    <property type="entry name" value="SPOR-like_dom"/>
</dbReference>
<dbReference type="Proteomes" id="UP001305815">
    <property type="component" value="Chromosome"/>
</dbReference>
<dbReference type="PANTHER" id="PTHR30404">
    <property type="entry name" value="N-ACETYLMURAMOYL-L-ALANINE AMIDASE"/>
    <property type="match status" value="1"/>
</dbReference>
<dbReference type="EMBL" id="AP027742">
    <property type="protein sequence ID" value="BDZ78604.1"/>
    <property type="molecule type" value="Genomic_DNA"/>
</dbReference>
<feature type="region of interest" description="Disordered" evidence="2">
    <location>
        <begin position="184"/>
        <end position="208"/>
    </location>
</feature>
<evidence type="ECO:0000313" key="5">
    <source>
        <dbReference type="Proteomes" id="UP001305815"/>
    </source>
</evidence>
<dbReference type="InterPro" id="IPR050695">
    <property type="entry name" value="N-acetylmuramoyl_amidase_3"/>
</dbReference>